<dbReference type="Proteomes" id="UP001235064">
    <property type="component" value="Unassembled WGS sequence"/>
</dbReference>
<dbReference type="PANTHER" id="PTHR47623">
    <property type="entry name" value="OS09G0287300 PROTEIN"/>
    <property type="match status" value="1"/>
</dbReference>
<dbReference type="SMART" id="SM00855">
    <property type="entry name" value="PGAM"/>
    <property type="match status" value="1"/>
</dbReference>
<name>A0ABT7N1R4_9MICO</name>
<dbReference type="SUPFAM" id="SSF53254">
    <property type="entry name" value="Phosphoglycerate mutase-like"/>
    <property type="match status" value="1"/>
</dbReference>
<dbReference type="Pfam" id="PF00300">
    <property type="entry name" value="His_Phos_1"/>
    <property type="match status" value="1"/>
</dbReference>
<evidence type="ECO:0000313" key="2">
    <source>
        <dbReference type="Proteomes" id="UP001235064"/>
    </source>
</evidence>
<dbReference type="InterPro" id="IPR029033">
    <property type="entry name" value="His_PPase_superfam"/>
</dbReference>
<dbReference type="RefSeq" id="WP_286289581.1">
    <property type="nucleotide sequence ID" value="NZ_JASXSZ010000005.1"/>
</dbReference>
<accession>A0ABT7N1R4</accession>
<protein>
    <submittedName>
        <fullName evidence="1">Histidine phosphatase family protein</fullName>
    </submittedName>
</protein>
<dbReference type="PANTHER" id="PTHR47623:SF1">
    <property type="entry name" value="OS09G0287300 PROTEIN"/>
    <property type="match status" value="1"/>
</dbReference>
<keyword evidence="2" id="KW-1185">Reference proteome</keyword>
<gene>
    <name evidence="1" type="ORF">QSV35_14820</name>
</gene>
<dbReference type="CDD" id="cd07067">
    <property type="entry name" value="HP_PGM_like"/>
    <property type="match status" value="1"/>
</dbReference>
<dbReference type="InterPro" id="IPR013078">
    <property type="entry name" value="His_Pase_superF_clade-1"/>
</dbReference>
<proteinExistence type="predicted"/>
<sequence>MIRLALVRHAKSDWGDPGLADHDRPLNARGRRDAPVMAARLAVSGFVPDAIVSSTAVRARATAQAFSDEFGVPVSLERRLYAAPGTALLRAAVESGGAGAASVVLVAHNPGITELAYALSQERITHMPTCAVATFAWELHADAHGWHAIDAVEPVEWKLDVAR</sequence>
<dbReference type="Gene3D" id="3.40.50.1240">
    <property type="entry name" value="Phosphoglycerate mutase-like"/>
    <property type="match status" value="1"/>
</dbReference>
<evidence type="ECO:0000313" key="1">
    <source>
        <dbReference type="EMBL" id="MDL9980611.1"/>
    </source>
</evidence>
<dbReference type="EMBL" id="JASXSZ010000005">
    <property type="protein sequence ID" value="MDL9980611.1"/>
    <property type="molecule type" value="Genomic_DNA"/>
</dbReference>
<reference evidence="1 2" key="1">
    <citation type="submission" date="2023-06" db="EMBL/GenBank/DDBJ databases">
        <title>Microbacterium sp. nov., isolated from a waste landfill.</title>
        <authorList>
            <person name="Wen W."/>
        </authorList>
    </citation>
    <scope>NUCLEOTIDE SEQUENCE [LARGE SCALE GENOMIC DNA]</scope>
    <source>
        <strain evidence="1 2">ASV49</strain>
    </source>
</reference>
<organism evidence="1 2">
    <name type="scientific">Microbacterium candidum</name>
    <dbReference type="NCBI Taxonomy" id="3041922"/>
    <lineage>
        <taxon>Bacteria</taxon>
        <taxon>Bacillati</taxon>
        <taxon>Actinomycetota</taxon>
        <taxon>Actinomycetes</taxon>
        <taxon>Micrococcales</taxon>
        <taxon>Microbacteriaceae</taxon>
        <taxon>Microbacterium</taxon>
    </lineage>
</organism>
<comment type="caution">
    <text evidence="1">The sequence shown here is derived from an EMBL/GenBank/DDBJ whole genome shotgun (WGS) entry which is preliminary data.</text>
</comment>